<keyword evidence="1" id="KW-0472">Membrane</keyword>
<keyword evidence="1" id="KW-1133">Transmembrane helix</keyword>
<dbReference type="RefSeq" id="WP_223022637.1">
    <property type="nucleotide sequence ID" value="NZ_CP078143.1"/>
</dbReference>
<evidence type="ECO:0000313" key="3">
    <source>
        <dbReference type="Proteomes" id="UP001596107"/>
    </source>
</evidence>
<gene>
    <name evidence="2" type="ORF">ACFPOD_10380</name>
</gene>
<protein>
    <recommendedName>
        <fullName evidence="4">Antitoxin VapB</fullName>
    </recommendedName>
</protein>
<sequence>MSDARSEQAATTADNAASGRANLKKGFIVKIPRAQKSAQSLKMRGSEILLQRRGKRADIPVSPMLFEYSRRSVCTLGAGILFILYIYESLAFLRRCLCFYYRRL</sequence>
<proteinExistence type="predicted"/>
<comment type="caution">
    <text evidence="2">The sequence shown here is derived from an EMBL/GenBank/DDBJ whole genome shotgun (WGS) entry which is preliminary data.</text>
</comment>
<dbReference type="Proteomes" id="UP001596107">
    <property type="component" value="Unassembled WGS sequence"/>
</dbReference>
<evidence type="ECO:0000256" key="1">
    <source>
        <dbReference type="SAM" id="Phobius"/>
    </source>
</evidence>
<reference evidence="3" key="1">
    <citation type="journal article" date="2019" name="Int. J. Syst. Evol. Microbiol.">
        <title>The Global Catalogue of Microorganisms (GCM) 10K type strain sequencing project: providing services to taxonomists for standard genome sequencing and annotation.</title>
        <authorList>
            <consortium name="The Broad Institute Genomics Platform"/>
            <consortium name="The Broad Institute Genome Sequencing Center for Infectious Disease"/>
            <person name="Wu L."/>
            <person name="Ma J."/>
        </authorList>
    </citation>
    <scope>NUCLEOTIDE SEQUENCE [LARGE SCALE GENOMIC DNA]</scope>
    <source>
        <strain evidence="3">JCM 3366</strain>
    </source>
</reference>
<organism evidence="2 3">
    <name type="scientific">Nitratireductor kimnyeongensis</name>
    <dbReference type="NCBI Taxonomy" id="430679"/>
    <lineage>
        <taxon>Bacteria</taxon>
        <taxon>Pseudomonadati</taxon>
        <taxon>Pseudomonadota</taxon>
        <taxon>Alphaproteobacteria</taxon>
        <taxon>Hyphomicrobiales</taxon>
        <taxon>Phyllobacteriaceae</taxon>
        <taxon>Nitratireductor</taxon>
    </lineage>
</organism>
<evidence type="ECO:0008006" key="4">
    <source>
        <dbReference type="Google" id="ProtNLM"/>
    </source>
</evidence>
<dbReference type="EMBL" id="JBHSNB010000002">
    <property type="protein sequence ID" value="MFC5585521.1"/>
    <property type="molecule type" value="Genomic_DNA"/>
</dbReference>
<name>A0ABW0T7Y7_9HYPH</name>
<keyword evidence="1" id="KW-0812">Transmembrane</keyword>
<keyword evidence="3" id="KW-1185">Reference proteome</keyword>
<accession>A0ABW0T7Y7</accession>
<evidence type="ECO:0000313" key="2">
    <source>
        <dbReference type="EMBL" id="MFC5585521.1"/>
    </source>
</evidence>
<feature type="transmembrane region" description="Helical" evidence="1">
    <location>
        <begin position="73"/>
        <end position="93"/>
    </location>
</feature>